<name>A0ACB7YRL8_9ERIC</name>
<evidence type="ECO:0000313" key="1">
    <source>
        <dbReference type="EMBL" id="KAH7856322.1"/>
    </source>
</evidence>
<reference evidence="1 2" key="1">
    <citation type="journal article" date="2021" name="Hortic Res">
        <title>High-quality reference genome and annotation aids understanding of berry development for evergreen blueberry (Vaccinium darrowii).</title>
        <authorList>
            <person name="Yu J."/>
            <person name="Hulse-Kemp A.M."/>
            <person name="Babiker E."/>
            <person name="Staton M."/>
        </authorList>
    </citation>
    <scope>NUCLEOTIDE SEQUENCE [LARGE SCALE GENOMIC DNA]</scope>
    <source>
        <strain evidence="2">cv. NJ 8807/NJ 8810</strain>
        <tissue evidence="1">Young leaf</tissue>
    </source>
</reference>
<sequence>MMNDEGWEIQMVERDEIECDEIELIDYLFASVSLLDTGGGRSSTGTESLKDEDDEEENNEMEEEGLSKSGEGLKKLLGRTGALDDSDAEMEDDTSPVLAPKQKDAPKEEPVVDSPLKPASPGCARCTPMTSKSKGKRKTNRDDAKSSNNGAPPKKVRTEKKVKHLKEETVPPSKSRATAKVSQPSSSKAPSTSSSSGLVTEDEIRAVLMQKTPVTTHDLVAKFKSRLESKEDKDAFAAILKRICRIQKTNGPNYRNDFGMSHHVFEDSSPRHSVIWLANQPLQQRSAGRKSNSMGSACMHVVSRGLHP</sequence>
<accession>A0ACB7YRL8</accession>
<comment type="caution">
    <text evidence="1">The sequence shown here is derived from an EMBL/GenBank/DDBJ whole genome shotgun (WGS) entry which is preliminary data.</text>
</comment>
<proteinExistence type="predicted"/>
<dbReference type="EMBL" id="CM037153">
    <property type="protein sequence ID" value="KAH7856322.1"/>
    <property type="molecule type" value="Genomic_DNA"/>
</dbReference>
<evidence type="ECO:0000313" key="2">
    <source>
        <dbReference type="Proteomes" id="UP000828048"/>
    </source>
</evidence>
<dbReference type="Proteomes" id="UP000828048">
    <property type="component" value="Chromosome 3"/>
</dbReference>
<keyword evidence="2" id="KW-1185">Reference proteome</keyword>
<gene>
    <name evidence="1" type="ORF">Vadar_000064</name>
</gene>
<organism evidence="1 2">
    <name type="scientific">Vaccinium darrowii</name>
    <dbReference type="NCBI Taxonomy" id="229202"/>
    <lineage>
        <taxon>Eukaryota</taxon>
        <taxon>Viridiplantae</taxon>
        <taxon>Streptophyta</taxon>
        <taxon>Embryophyta</taxon>
        <taxon>Tracheophyta</taxon>
        <taxon>Spermatophyta</taxon>
        <taxon>Magnoliopsida</taxon>
        <taxon>eudicotyledons</taxon>
        <taxon>Gunneridae</taxon>
        <taxon>Pentapetalae</taxon>
        <taxon>asterids</taxon>
        <taxon>Ericales</taxon>
        <taxon>Ericaceae</taxon>
        <taxon>Vaccinioideae</taxon>
        <taxon>Vaccinieae</taxon>
        <taxon>Vaccinium</taxon>
    </lineage>
</organism>
<protein>
    <submittedName>
        <fullName evidence="1">Uncharacterized protein</fullName>
    </submittedName>
</protein>